<keyword evidence="2" id="KW-1185">Reference proteome</keyword>
<reference evidence="1" key="1">
    <citation type="journal article" date="2023" name="IScience">
        <title>Live-bearing cockroach genome reveals convergent evolutionary mechanisms linked to viviparity in insects and beyond.</title>
        <authorList>
            <person name="Fouks B."/>
            <person name="Harrison M.C."/>
            <person name="Mikhailova A.A."/>
            <person name="Marchal E."/>
            <person name="English S."/>
            <person name="Carruthers M."/>
            <person name="Jennings E.C."/>
            <person name="Chiamaka E.L."/>
            <person name="Frigard R.A."/>
            <person name="Pippel M."/>
            <person name="Attardo G.M."/>
            <person name="Benoit J.B."/>
            <person name="Bornberg-Bauer E."/>
            <person name="Tobe S.S."/>
        </authorList>
    </citation>
    <scope>NUCLEOTIDE SEQUENCE</scope>
    <source>
        <strain evidence="1">Stay&amp;Tobe</strain>
    </source>
</reference>
<reference evidence="1" key="2">
    <citation type="submission" date="2023-05" db="EMBL/GenBank/DDBJ databases">
        <authorList>
            <person name="Fouks B."/>
        </authorList>
    </citation>
    <scope>NUCLEOTIDE SEQUENCE</scope>
    <source>
        <strain evidence="1">Stay&amp;Tobe</strain>
        <tissue evidence="1">Testes</tissue>
    </source>
</reference>
<organism evidence="1 2">
    <name type="scientific">Diploptera punctata</name>
    <name type="common">Pacific beetle cockroach</name>
    <dbReference type="NCBI Taxonomy" id="6984"/>
    <lineage>
        <taxon>Eukaryota</taxon>
        <taxon>Metazoa</taxon>
        <taxon>Ecdysozoa</taxon>
        <taxon>Arthropoda</taxon>
        <taxon>Hexapoda</taxon>
        <taxon>Insecta</taxon>
        <taxon>Pterygota</taxon>
        <taxon>Neoptera</taxon>
        <taxon>Polyneoptera</taxon>
        <taxon>Dictyoptera</taxon>
        <taxon>Blattodea</taxon>
        <taxon>Blaberoidea</taxon>
        <taxon>Blaberidae</taxon>
        <taxon>Diplopterinae</taxon>
        <taxon>Diploptera</taxon>
    </lineage>
</organism>
<dbReference type="EMBL" id="JASPKZ010004222">
    <property type="protein sequence ID" value="KAJ9590373.1"/>
    <property type="molecule type" value="Genomic_DNA"/>
</dbReference>
<accession>A0AAD8A0Z1</accession>
<feature type="non-terminal residue" evidence="1">
    <location>
        <position position="160"/>
    </location>
</feature>
<evidence type="ECO:0000313" key="1">
    <source>
        <dbReference type="EMBL" id="KAJ9590373.1"/>
    </source>
</evidence>
<feature type="non-terminal residue" evidence="1">
    <location>
        <position position="1"/>
    </location>
</feature>
<comment type="caution">
    <text evidence="1">The sequence shown here is derived from an EMBL/GenBank/DDBJ whole genome shotgun (WGS) entry which is preliminary data.</text>
</comment>
<proteinExistence type="predicted"/>
<dbReference type="AlphaFoldDB" id="A0AAD8A0Z1"/>
<dbReference type="Proteomes" id="UP001233999">
    <property type="component" value="Unassembled WGS sequence"/>
</dbReference>
<evidence type="ECO:0000313" key="2">
    <source>
        <dbReference type="Proteomes" id="UP001233999"/>
    </source>
</evidence>
<gene>
    <name evidence="1" type="ORF">L9F63_016587</name>
</gene>
<name>A0AAD8A0Z1_DIPPU</name>
<protein>
    <submittedName>
        <fullName evidence="1">Uncharacterized protein</fullName>
    </submittedName>
</protein>
<sequence>KIISQLGRNQVLSTKTILLLFCYTRVVVPGHLGRLLLLNIFPLILYGSNIKLKLRRFLKMIVEQTNQKRTCKTMTFYRFLRYFIRVFAGFRSLICHLTRKTLLIITNNQLVIFLKFYYDVPVCLTFFHVMDLWLAGNNLFISFYCKNRIFKPEVGRCISS</sequence>